<keyword evidence="9" id="KW-1185">Reference proteome</keyword>
<dbReference type="PROSITE" id="PS50928">
    <property type="entry name" value="ABC_TM1"/>
    <property type="match status" value="1"/>
</dbReference>
<accession>A0ABR8SHP2</accession>
<keyword evidence="4 6" id="KW-1133">Transmembrane helix</keyword>
<evidence type="ECO:0000256" key="4">
    <source>
        <dbReference type="ARBA" id="ARBA00022989"/>
    </source>
</evidence>
<evidence type="ECO:0000256" key="6">
    <source>
        <dbReference type="RuleBase" id="RU363032"/>
    </source>
</evidence>
<sequence>MIRSIKFWVGLSILGVFIFSSFGFALFYDSDVRQVQLLYDDNKNLIGGAPFEPSFMFPLGTDPLGYDISQKVLQGAKFTLIAVIAIGVFRVLFSFIVAIPFAFYLPEKIRKGLDQLLSSFYFIPLTIIAVFILSPILSEQLNAEGDEFFLYSFTERIGLEVIILTVLVVPLLGSMIGNMMAAVLKEEFIEGAKLLGASRWRIFTKHVIPHMLPKLVIVWCQQCVQVLIIFTHLGYFKLFFGGTDIDFNPIMADPPKSLSNEWSGLVGDYYIQIHANPYIALGPIIMFGIAIYAFQLIGEGFQHHLQTRHYKTMKHDSMSGKQKLVSETRLSFDFVHKRSA</sequence>
<dbReference type="InterPro" id="IPR000515">
    <property type="entry name" value="MetI-like"/>
</dbReference>
<keyword evidence="3 6" id="KW-0812">Transmembrane</keyword>
<keyword evidence="5 6" id="KW-0472">Membrane</keyword>
<protein>
    <submittedName>
        <fullName evidence="8">ABC transporter permease subunit</fullName>
    </submittedName>
</protein>
<dbReference type="Gene3D" id="1.10.3720.10">
    <property type="entry name" value="MetI-like"/>
    <property type="match status" value="1"/>
</dbReference>
<organism evidence="8 9">
    <name type="scientific">Fictibacillus norfolkensis</name>
    <dbReference type="NCBI Taxonomy" id="2762233"/>
    <lineage>
        <taxon>Bacteria</taxon>
        <taxon>Bacillati</taxon>
        <taxon>Bacillota</taxon>
        <taxon>Bacilli</taxon>
        <taxon>Bacillales</taxon>
        <taxon>Fictibacillaceae</taxon>
        <taxon>Fictibacillus</taxon>
    </lineage>
</organism>
<feature type="transmembrane region" description="Helical" evidence="6">
    <location>
        <begin position="157"/>
        <end position="184"/>
    </location>
</feature>
<feature type="domain" description="ABC transmembrane type-1" evidence="7">
    <location>
        <begin position="80"/>
        <end position="298"/>
    </location>
</feature>
<comment type="caution">
    <text evidence="8">The sequence shown here is derived from an EMBL/GenBank/DDBJ whole genome shotgun (WGS) entry which is preliminary data.</text>
</comment>
<feature type="transmembrane region" description="Helical" evidence="6">
    <location>
        <begin position="278"/>
        <end position="298"/>
    </location>
</feature>
<evidence type="ECO:0000256" key="3">
    <source>
        <dbReference type="ARBA" id="ARBA00022692"/>
    </source>
</evidence>
<dbReference type="Pfam" id="PF00528">
    <property type="entry name" value="BPD_transp_1"/>
    <property type="match status" value="1"/>
</dbReference>
<dbReference type="PANTHER" id="PTHR43839:SF3">
    <property type="entry name" value="OLIGOPEPTIDE ABC TRANSPORTER, PERMEASE PROTEIN"/>
    <property type="match status" value="1"/>
</dbReference>
<dbReference type="PANTHER" id="PTHR43839">
    <property type="entry name" value="OPPC IN A BINDING PROTEIN-DEPENDENT TRANSPORT SYSTEM"/>
    <property type="match status" value="1"/>
</dbReference>
<comment type="similarity">
    <text evidence="6">Belongs to the binding-protein-dependent transport system permease family.</text>
</comment>
<feature type="transmembrane region" description="Helical" evidence="6">
    <location>
        <begin position="116"/>
        <end position="137"/>
    </location>
</feature>
<feature type="transmembrane region" description="Helical" evidence="6">
    <location>
        <begin position="215"/>
        <end position="236"/>
    </location>
</feature>
<keyword evidence="2 6" id="KW-0813">Transport</keyword>
<evidence type="ECO:0000256" key="2">
    <source>
        <dbReference type="ARBA" id="ARBA00022448"/>
    </source>
</evidence>
<dbReference type="InterPro" id="IPR035906">
    <property type="entry name" value="MetI-like_sf"/>
</dbReference>
<proteinExistence type="inferred from homology"/>
<dbReference type="RefSeq" id="WP_191752184.1">
    <property type="nucleotide sequence ID" value="NZ_JACSQM010000001.1"/>
</dbReference>
<evidence type="ECO:0000313" key="8">
    <source>
        <dbReference type="EMBL" id="MBD7962908.1"/>
    </source>
</evidence>
<dbReference type="EMBL" id="JACSQM010000001">
    <property type="protein sequence ID" value="MBD7962908.1"/>
    <property type="molecule type" value="Genomic_DNA"/>
</dbReference>
<reference evidence="8 9" key="1">
    <citation type="submission" date="2020-08" db="EMBL/GenBank/DDBJ databases">
        <title>A Genomic Blueprint of the Chicken Gut Microbiome.</title>
        <authorList>
            <person name="Gilroy R."/>
            <person name="Ravi A."/>
            <person name="Getino M."/>
            <person name="Pursley I."/>
            <person name="Horton D.L."/>
            <person name="Alikhan N.-F."/>
            <person name="Baker D."/>
            <person name="Gharbi K."/>
            <person name="Hall N."/>
            <person name="Watson M."/>
            <person name="Adriaenssens E.M."/>
            <person name="Foster-Nyarko E."/>
            <person name="Jarju S."/>
            <person name="Secka A."/>
            <person name="Antonio M."/>
            <person name="Oren A."/>
            <person name="Chaudhuri R."/>
            <person name="La Ragione R.M."/>
            <person name="Hildebrand F."/>
            <person name="Pallen M.J."/>
        </authorList>
    </citation>
    <scope>NUCLEOTIDE SEQUENCE [LARGE SCALE GENOMIC DNA]</scope>
    <source>
        <strain evidence="8 9">Sa2CUA10</strain>
    </source>
</reference>
<evidence type="ECO:0000313" key="9">
    <source>
        <dbReference type="Proteomes" id="UP000603641"/>
    </source>
</evidence>
<gene>
    <name evidence="8" type="ORF">H9648_02495</name>
</gene>
<name>A0ABR8SHP2_9BACL</name>
<evidence type="ECO:0000259" key="7">
    <source>
        <dbReference type="PROSITE" id="PS50928"/>
    </source>
</evidence>
<dbReference type="Proteomes" id="UP000603641">
    <property type="component" value="Unassembled WGS sequence"/>
</dbReference>
<dbReference type="CDD" id="cd06261">
    <property type="entry name" value="TM_PBP2"/>
    <property type="match status" value="1"/>
</dbReference>
<evidence type="ECO:0000256" key="5">
    <source>
        <dbReference type="ARBA" id="ARBA00023136"/>
    </source>
</evidence>
<dbReference type="SUPFAM" id="SSF161098">
    <property type="entry name" value="MetI-like"/>
    <property type="match status" value="1"/>
</dbReference>
<evidence type="ECO:0000256" key="1">
    <source>
        <dbReference type="ARBA" id="ARBA00004141"/>
    </source>
</evidence>
<comment type="subcellular location">
    <subcellularLocation>
        <location evidence="6">Cell membrane</location>
        <topology evidence="6">Multi-pass membrane protein</topology>
    </subcellularLocation>
    <subcellularLocation>
        <location evidence="1">Membrane</location>
        <topology evidence="1">Multi-pass membrane protein</topology>
    </subcellularLocation>
</comment>
<feature type="transmembrane region" description="Helical" evidence="6">
    <location>
        <begin position="7"/>
        <end position="28"/>
    </location>
</feature>
<feature type="transmembrane region" description="Helical" evidence="6">
    <location>
        <begin position="78"/>
        <end position="104"/>
    </location>
</feature>